<organism evidence="5 6">
    <name type="scientific">Fusibacter bizertensis</name>
    <dbReference type="NCBI Taxonomy" id="1488331"/>
    <lineage>
        <taxon>Bacteria</taxon>
        <taxon>Bacillati</taxon>
        <taxon>Bacillota</taxon>
        <taxon>Clostridia</taxon>
        <taxon>Eubacteriales</taxon>
        <taxon>Eubacteriales Family XII. Incertae Sedis</taxon>
        <taxon>Fusibacter</taxon>
    </lineage>
</organism>
<dbReference type="Gene3D" id="1.10.150.520">
    <property type="match status" value="1"/>
</dbReference>
<evidence type="ECO:0000256" key="2">
    <source>
        <dbReference type="ARBA" id="ARBA00022723"/>
    </source>
</evidence>
<keyword evidence="4" id="KW-0460">Magnesium</keyword>
<keyword evidence="6" id="KW-1185">Reference proteome</keyword>
<dbReference type="InterPro" id="IPR051400">
    <property type="entry name" value="HAD-like_hydrolase"/>
</dbReference>
<dbReference type="InterPro" id="IPR036412">
    <property type="entry name" value="HAD-like_sf"/>
</dbReference>
<gene>
    <name evidence="5" type="ORF">QE109_11520</name>
</gene>
<dbReference type="RefSeq" id="WP_281094673.1">
    <property type="nucleotide sequence ID" value="NZ_JARYZI010000007.1"/>
</dbReference>
<dbReference type="SFLD" id="SFLDS00003">
    <property type="entry name" value="Haloacid_Dehalogenase"/>
    <property type="match status" value="1"/>
</dbReference>
<keyword evidence="3 5" id="KW-0378">Hydrolase</keyword>
<dbReference type="EC" id="3.1.3.-" evidence="5"/>
<dbReference type="SFLD" id="SFLDG01129">
    <property type="entry name" value="C1.5:_HAD__Beta-PGM__Phosphata"/>
    <property type="match status" value="1"/>
</dbReference>
<proteinExistence type="predicted"/>
<dbReference type="Proteomes" id="UP001158045">
    <property type="component" value="Unassembled WGS sequence"/>
</dbReference>
<dbReference type="NCBIfam" id="TIGR01549">
    <property type="entry name" value="HAD-SF-IA-v1"/>
    <property type="match status" value="1"/>
</dbReference>
<dbReference type="SUPFAM" id="SSF56784">
    <property type="entry name" value="HAD-like"/>
    <property type="match status" value="1"/>
</dbReference>
<protein>
    <submittedName>
        <fullName evidence="5">HAD family hydrolase</fullName>
        <ecNumber evidence="5">3.1.3.-</ecNumber>
    </submittedName>
</protein>
<dbReference type="Pfam" id="PF00702">
    <property type="entry name" value="Hydrolase"/>
    <property type="match status" value="1"/>
</dbReference>
<name>A0ABT6NEF7_9FIRM</name>
<evidence type="ECO:0000256" key="3">
    <source>
        <dbReference type="ARBA" id="ARBA00022801"/>
    </source>
</evidence>
<accession>A0ABT6NEF7</accession>
<comment type="cofactor">
    <cofactor evidence="1">
        <name>Mg(2+)</name>
        <dbReference type="ChEBI" id="CHEBI:18420"/>
    </cofactor>
</comment>
<dbReference type="PANTHER" id="PTHR46470:SF2">
    <property type="entry name" value="GLYCERALDEHYDE 3-PHOSPHATE PHOSPHATASE"/>
    <property type="match status" value="1"/>
</dbReference>
<dbReference type="PANTHER" id="PTHR46470">
    <property type="entry name" value="N-ACYLNEURAMINATE-9-PHOSPHATASE"/>
    <property type="match status" value="1"/>
</dbReference>
<dbReference type="EMBL" id="JARYZI010000007">
    <property type="protein sequence ID" value="MDH8678782.1"/>
    <property type="molecule type" value="Genomic_DNA"/>
</dbReference>
<dbReference type="InterPro" id="IPR006439">
    <property type="entry name" value="HAD-SF_hydro_IA"/>
</dbReference>
<reference evidence="5 6" key="1">
    <citation type="submission" date="2023-04" db="EMBL/GenBank/DDBJ databases">
        <title>Fusibacter bizertensis strain WBS, isolated from littoral bottom sediments of the Arctic seas - biochemical and genomic analysis.</title>
        <authorList>
            <person name="Brioukhanov A.L."/>
        </authorList>
    </citation>
    <scope>NUCLEOTIDE SEQUENCE [LARGE SCALE GENOMIC DNA]</scope>
    <source>
        <strain evidence="5 6">WBS</strain>
    </source>
</reference>
<dbReference type="Gene3D" id="3.40.50.1000">
    <property type="entry name" value="HAD superfamily/HAD-like"/>
    <property type="match status" value="1"/>
</dbReference>
<comment type="caution">
    <text evidence="5">The sequence shown here is derived from an EMBL/GenBank/DDBJ whole genome shotgun (WGS) entry which is preliminary data.</text>
</comment>
<evidence type="ECO:0000256" key="4">
    <source>
        <dbReference type="ARBA" id="ARBA00022842"/>
    </source>
</evidence>
<evidence type="ECO:0000313" key="6">
    <source>
        <dbReference type="Proteomes" id="UP001158045"/>
    </source>
</evidence>
<evidence type="ECO:0000256" key="1">
    <source>
        <dbReference type="ARBA" id="ARBA00001946"/>
    </source>
</evidence>
<dbReference type="PRINTS" id="PR00413">
    <property type="entry name" value="HADHALOGNASE"/>
</dbReference>
<dbReference type="GO" id="GO:0016787">
    <property type="term" value="F:hydrolase activity"/>
    <property type="evidence" value="ECO:0007669"/>
    <property type="project" value="UniProtKB-KW"/>
</dbReference>
<sequence length="243" mass="27832">MYKAVIFDLYGTLLDIHTDEKDISFWRKLTYQFASHGAVYSTEEIHTNYDQLVHEALEKSRKKGVDFPDFDVLKVFKKLYKIKGISPSTHILKETARIFRFLSLDYVTPYDGAVELLKLIQSLDLKIILLSNAQASFTTFELKATGLYPYFDAIYLSSDYLLSKPSVHFFDKMLQKEELNAHECLFIGNDHTTDILGATAVGMDSIYLKTNCSPQEVPETLTSKWRIDSGNLAEVYDIINNLI</sequence>
<dbReference type="InterPro" id="IPR023214">
    <property type="entry name" value="HAD_sf"/>
</dbReference>
<keyword evidence="2" id="KW-0479">Metal-binding</keyword>
<evidence type="ECO:0000313" key="5">
    <source>
        <dbReference type="EMBL" id="MDH8678782.1"/>
    </source>
</evidence>